<keyword evidence="6" id="KW-1185">Reference proteome</keyword>
<dbReference type="SUPFAM" id="SSF54427">
    <property type="entry name" value="NTF2-like"/>
    <property type="match status" value="1"/>
</dbReference>
<accession>A0ABY6MSS2</accession>
<protein>
    <submittedName>
        <fullName evidence="5">Tim44-like domain-containing protein</fullName>
    </submittedName>
</protein>
<proteinExistence type="predicted"/>
<keyword evidence="3" id="KW-0732">Signal</keyword>
<feature type="signal peptide" evidence="3">
    <location>
        <begin position="1"/>
        <end position="20"/>
    </location>
</feature>
<dbReference type="InterPro" id="IPR007379">
    <property type="entry name" value="Tim44-like_dom"/>
</dbReference>
<dbReference type="PANTHER" id="PTHR41542">
    <property type="entry name" value="BLL5807 PROTEIN"/>
    <property type="match status" value="1"/>
</dbReference>
<feature type="compositionally biased region" description="Low complexity" evidence="1">
    <location>
        <begin position="46"/>
        <end position="94"/>
    </location>
</feature>
<feature type="transmembrane region" description="Helical" evidence="2">
    <location>
        <begin position="104"/>
        <end position="124"/>
    </location>
</feature>
<feature type="region of interest" description="Disordered" evidence="1">
    <location>
        <begin position="29"/>
        <end position="94"/>
    </location>
</feature>
<feature type="region of interest" description="Disordered" evidence="1">
    <location>
        <begin position="178"/>
        <end position="197"/>
    </location>
</feature>
<dbReference type="SMART" id="SM00978">
    <property type="entry name" value="Tim44"/>
    <property type="match status" value="1"/>
</dbReference>
<gene>
    <name evidence="5" type="ORF">OMP39_00215</name>
</gene>
<dbReference type="RefSeq" id="WP_264892816.1">
    <property type="nucleotide sequence ID" value="NZ_CP110257.1"/>
</dbReference>
<dbReference type="EMBL" id="CP110257">
    <property type="protein sequence ID" value="UZD55058.1"/>
    <property type="molecule type" value="Genomic_DNA"/>
</dbReference>
<feature type="transmembrane region" description="Helical" evidence="2">
    <location>
        <begin position="130"/>
        <end position="151"/>
    </location>
</feature>
<feature type="chain" id="PRO_5046800998" evidence="3">
    <location>
        <begin position="21"/>
        <end position="340"/>
    </location>
</feature>
<dbReference type="Pfam" id="PF04280">
    <property type="entry name" value="Tim44"/>
    <property type="match status" value="1"/>
</dbReference>
<dbReference type="Proteomes" id="UP001163266">
    <property type="component" value="Chromosome"/>
</dbReference>
<keyword evidence="2" id="KW-1133">Transmembrane helix</keyword>
<keyword evidence="2" id="KW-0812">Transmembrane</keyword>
<evidence type="ECO:0000259" key="4">
    <source>
        <dbReference type="SMART" id="SM00978"/>
    </source>
</evidence>
<evidence type="ECO:0000313" key="6">
    <source>
        <dbReference type="Proteomes" id="UP001163266"/>
    </source>
</evidence>
<evidence type="ECO:0000256" key="1">
    <source>
        <dbReference type="SAM" id="MobiDB-lite"/>
    </source>
</evidence>
<reference evidence="5" key="1">
    <citation type="submission" date="2022-10" db="EMBL/GenBank/DDBJ databases">
        <title>Complete genome sequence of Schlegelella aquatica LMG 23380.</title>
        <authorList>
            <person name="Musilova J."/>
            <person name="Kourilova X."/>
            <person name="Bezdicek M."/>
            <person name="Hermankova K."/>
            <person name="Obruca S."/>
            <person name="Sedlar K."/>
        </authorList>
    </citation>
    <scope>NUCLEOTIDE SEQUENCE</scope>
    <source>
        <strain evidence="5">LMG 23380</strain>
    </source>
</reference>
<name>A0ABY6MSS2_9BURK</name>
<dbReference type="PANTHER" id="PTHR41542:SF1">
    <property type="entry name" value="BLL5807 PROTEIN"/>
    <property type="match status" value="1"/>
</dbReference>
<evidence type="ECO:0000256" key="3">
    <source>
        <dbReference type="SAM" id="SignalP"/>
    </source>
</evidence>
<organism evidence="5 6">
    <name type="scientific">Caldimonas aquatica</name>
    <dbReference type="NCBI Taxonomy" id="376175"/>
    <lineage>
        <taxon>Bacteria</taxon>
        <taxon>Pseudomonadati</taxon>
        <taxon>Pseudomonadota</taxon>
        <taxon>Betaproteobacteria</taxon>
        <taxon>Burkholderiales</taxon>
        <taxon>Sphaerotilaceae</taxon>
        <taxon>Caldimonas</taxon>
    </lineage>
</organism>
<evidence type="ECO:0000256" key="2">
    <source>
        <dbReference type="SAM" id="Phobius"/>
    </source>
</evidence>
<feature type="domain" description="Tim44-like" evidence="4">
    <location>
        <begin position="206"/>
        <end position="337"/>
    </location>
</feature>
<evidence type="ECO:0000313" key="5">
    <source>
        <dbReference type="EMBL" id="UZD55058.1"/>
    </source>
</evidence>
<keyword evidence="2" id="KW-0472">Membrane</keyword>
<dbReference type="InterPro" id="IPR032710">
    <property type="entry name" value="NTF2-like_dom_sf"/>
</dbReference>
<sequence length="340" mass="35778">MKSWWLAGMIAAMSTGVALAPVEADARRLGGGSSAGMKRTLPDRSAPQQPTQPAQGQNASPTQSSPTQTPPSQQSGTPSPTAPAAAGATATGAAAAQQGARRSWMAPLAGLAAGLGLAALMSHLGLGPAFANFLMLLLLALLAVVVIRFLLRRFSPAAPARREAWQGAGAPGGAAFERGPAESAARDPSAWTPSARTSVERDTAPAAFVPGGGAALPADFDREGFERLAKLVFIRMQAANDAGNLDDLRRFTTPEMFAAARLDLQERQGRAQQTDVLQLDAQIVDFTREAERDLVSVRYRGLIREEAQAAAEPFDEVWHLVRPHDGSRDWTIAGIQQTGT</sequence>